<accession>A0A085W420</accession>
<evidence type="ECO:0000313" key="3">
    <source>
        <dbReference type="EMBL" id="KFE62433.1"/>
    </source>
</evidence>
<dbReference type="STRING" id="394096.DB31_4143"/>
<sequence length="303" mass="32199">MFAPKNLLCAALAASLFFSASNAEARFGKRSNSSDSEQQKEEKKKDKEERRESPAPRVHDASAVNSSSTHGASPVGSSRPPPPPPPRVVVVEPAHEPDYYAPPPPSYYVTPVPNYVAPAPSVEVHSPRKDTLYSPLRLGLEAGSAGGGAQMNLSLAIEGEQLGLEGRLTGLALPTDDGSGGSDSITVAGVHLTYALVAQDRLRWRVEAGFTSAHAPDLIVYGPSLGTSFEARLGGPLDFELRLQGTPFPYRQADAQAALALKLNPWVLRAGWRTLLLDDAGLVDGEVHRDVFTGPFVGAGLIF</sequence>
<dbReference type="RefSeq" id="WP_044197612.1">
    <property type="nucleotide sequence ID" value="NZ_JMCB01000022.1"/>
</dbReference>
<evidence type="ECO:0000313" key="4">
    <source>
        <dbReference type="Proteomes" id="UP000028725"/>
    </source>
</evidence>
<evidence type="ECO:0008006" key="5">
    <source>
        <dbReference type="Google" id="ProtNLM"/>
    </source>
</evidence>
<dbReference type="OrthoDB" id="5518777at2"/>
<dbReference type="Proteomes" id="UP000028725">
    <property type="component" value="Unassembled WGS sequence"/>
</dbReference>
<organism evidence="3 4">
    <name type="scientific">Hyalangium minutum</name>
    <dbReference type="NCBI Taxonomy" id="394096"/>
    <lineage>
        <taxon>Bacteria</taxon>
        <taxon>Pseudomonadati</taxon>
        <taxon>Myxococcota</taxon>
        <taxon>Myxococcia</taxon>
        <taxon>Myxococcales</taxon>
        <taxon>Cystobacterineae</taxon>
        <taxon>Archangiaceae</taxon>
        <taxon>Hyalangium</taxon>
    </lineage>
</organism>
<feature type="region of interest" description="Disordered" evidence="1">
    <location>
        <begin position="26"/>
        <end position="90"/>
    </location>
</feature>
<evidence type="ECO:0000256" key="2">
    <source>
        <dbReference type="SAM" id="SignalP"/>
    </source>
</evidence>
<feature type="signal peptide" evidence="2">
    <location>
        <begin position="1"/>
        <end position="25"/>
    </location>
</feature>
<keyword evidence="2" id="KW-0732">Signal</keyword>
<proteinExistence type="predicted"/>
<comment type="caution">
    <text evidence="3">The sequence shown here is derived from an EMBL/GenBank/DDBJ whole genome shotgun (WGS) entry which is preliminary data.</text>
</comment>
<keyword evidence="4" id="KW-1185">Reference proteome</keyword>
<reference evidence="3 4" key="1">
    <citation type="submission" date="2014-04" db="EMBL/GenBank/DDBJ databases">
        <title>Genome assembly of Hyalangium minutum DSM 14724.</title>
        <authorList>
            <person name="Sharma G."/>
            <person name="Subramanian S."/>
        </authorList>
    </citation>
    <scope>NUCLEOTIDE SEQUENCE [LARGE SCALE GENOMIC DNA]</scope>
    <source>
        <strain evidence="3 4">DSM 14724</strain>
    </source>
</reference>
<protein>
    <recommendedName>
        <fullName evidence="5">Outer membrane protein beta-barrel domain-containing protein</fullName>
    </recommendedName>
</protein>
<evidence type="ECO:0000256" key="1">
    <source>
        <dbReference type="SAM" id="MobiDB-lite"/>
    </source>
</evidence>
<feature type="compositionally biased region" description="Basic and acidic residues" evidence="1">
    <location>
        <begin position="37"/>
        <end position="60"/>
    </location>
</feature>
<name>A0A085W420_9BACT</name>
<dbReference type="EMBL" id="JMCB01000022">
    <property type="protein sequence ID" value="KFE62433.1"/>
    <property type="molecule type" value="Genomic_DNA"/>
</dbReference>
<feature type="chain" id="PRO_5001799364" description="Outer membrane protein beta-barrel domain-containing protein" evidence="2">
    <location>
        <begin position="26"/>
        <end position="303"/>
    </location>
</feature>
<gene>
    <name evidence="3" type="ORF">DB31_4143</name>
</gene>
<dbReference type="AlphaFoldDB" id="A0A085W420"/>